<dbReference type="GO" id="GO:0005829">
    <property type="term" value="C:cytosol"/>
    <property type="evidence" value="ECO:0007669"/>
    <property type="project" value="TreeGrafter"/>
</dbReference>
<dbReference type="GO" id="GO:0006096">
    <property type="term" value="P:glycolytic process"/>
    <property type="evidence" value="ECO:0007669"/>
    <property type="project" value="InterPro"/>
</dbReference>
<dbReference type="GO" id="GO:0005524">
    <property type="term" value="F:ATP binding"/>
    <property type="evidence" value="ECO:0007669"/>
    <property type="project" value="InterPro"/>
</dbReference>
<dbReference type="PANTHER" id="PTHR47690">
    <property type="entry name" value="GLUCOKINASE"/>
    <property type="match status" value="1"/>
</dbReference>
<dbReference type="SUPFAM" id="SSF53067">
    <property type="entry name" value="Actin-like ATPase domain"/>
    <property type="match status" value="1"/>
</dbReference>
<dbReference type="GO" id="GO:0005536">
    <property type="term" value="F:D-glucose binding"/>
    <property type="evidence" value="ECO:0007669"/>
    <property type="project" value="InterPro"/>
</dbReference>
<keyword evidence="2 4" id="KW-0418">Kinase</keyword>
<dbReference type="RefSeq" id="WP_159975829.1">
    <property type="nucleotide sequence ID" value="NZ_BLIV01000003.1"/>
</dbReference>
<name>A0A640VQ71_9RHOB</name>
<accession>A0A640VQ71</accession>
<dbReference type="Pfam" id="PF02685">
    <property type="entry name" value="Glucokinase"/>
    <property type="match status" value="1"/>
</dbReference>
<evidence type="ECO:0000256" key="2">
    <source>
        <dbReference type="ARBA" id="ARBA00022777"/>
    </source>
</evidence>
<dbReference type="EMBL" id="BLIV01000003">
    <property type="protein sequence ID" value="GFE49822.1"/>
    <property type="molecule type" value="Genomic_DNA"/>
</dbReference>
<dbReference type="Gene3D" id="3.30.420.40">
    <property type="match status" value="1"/>
</dbReference>
<dbReference type="GO" id="GO:0004340">
    <property type="term" value="F:glucokinase activity"/>
    <property type="evidence" value="ECO:0007669"/>
    <property type="project" value="InterPro"/>
</dbReference>
<comment type="caution">
    <text evidence="4">The sequence shown here is derived from an EMBL/GenBank/DDBJ whole genome shotgun (WGS) entry which is preliminary data.</text>
</comment>
<reference evidence="4 5" key="1">
    <citation type="submission" date="2019-12" db="EMBL/GenBank/DDBJ databases">
        <title>Roseobacter cerasinus sp. nov., isolated from seawater around aquaculture.</title>
        <authorList>
            <person name="Muramatsu S."/>
            <person name="Takabe Y."/>
            <person name="Mori K."/>
            <person name="Takaichi S."/>
            <person name="Hanada S."/>
        </authorList>
    </citation>
    <scope>NUCLEOTIDE SEQUENCE [LARGE SCALE GENOMIC DNA]</scope>
    <source>
        <strain evidence="4 5">AI77</strain>
    </source>
</reference>
<comment type="similarity">
    <text evidence="3">Belongs to the bacterial glucokinase family.</text>
</comment>
<dbReference type="InterPro" id="IPR043129">
    <property type="entry name" value="ATPase_NBD"/>
</dbReference>
<keyword evidence="5" id="KW-1185">Reference proteome</keyword>
<sequence>MALILADVGGTNVRFACARDGQIQPGLTRRYQNDDYGSFDDVLAAYLQHAQVHKLEALAIAVAGPVTAQTARLTNRGWSFDAGTLATRHGVQRVGLLNDLSALGYALDSLGPDGTEVVVDAPMAEDDQRLVIGAGTGFNVSPVLRVAGQTVCLRAEAGLGSLPTRVAEHLHAYVGPTAPWVRCAEDAVRGPGLAELHAAATGGEKMDARAVIDAANQGDVQATASVETYARMLGAFIQDLRLLYMPSGGIFLAGSVVRGLLTTSARALFEEVVSAPPTVKSTLPPVAVSVITQDEAALLGCLAYAKTHT</sequence>
<organism evidence="4 5">
    <name type="scientific">Roseobacter cerasinus</name>
    <dbReference type="NCBI Taxonomy" id="2602289"/>
    <lineage>
        <taxon>Bacteria</taxon>
        <taxon>Pseudomonadati</taxon>
        <taxon>Pseudomonadota</taxon>
        <taxon>Alphaproteobacteria</taxon>
        <taxon>Rhodobacterales</taxon>
        <taxon>Roseobacteraceae</taxon>
        <taxon>Roseobacter</taxon>
    </lineage>
</organism>
<gene>
    <name evidence="4" type="primary">glk</name>
    <name evidence="4" type="ORF">So717_15750</name>
</gene>
<protein>
    <submittedName>
        <fullName evidence="4">Glucokinase</fullName>
    </submittedName>
</protein>
<dbReference type="OrthoDB" id="9800595at2"/>
<evidence type="ECO:0000313" key="5">
    <source>
        <dbReference type="Proteomes" id="UP000436522"/>
    </source>
</evidence>
<evidence type="ECO:0000313" key="4">
    <source>
        <dbReference type="EMBL" id="GFE49822.1"/>
    </source>
</evidence>
<dbReference type="Gene3D" id="3.40.367.20">
    <property type="match status" value="1"/>
</dbReference>
<proteinExistence type="inferred from homology"/>
<keyword evidence="1" id="KW-0808">Transferase</keyword>
<dbReference type="AlphaFoldDB" id="A0A640VQ71"/>
<dbReference type="Proteomes" id="UP000436522">
    <property type="component" value="Unassembled WGS sequence"/>
</dbReference>
<evidence type="ECO:0000256" key="1">
    <source>
        <dbReference type="ARBA" id="ARBA00022679"/>
    </source>
</evidence>
<dbReference type="InterPro" id="IPR003836">
    <property type="entry name" value="Glucokinase"/>
</dbReference>
<dbReference type="PANTHER" id="PTHR47690:SF1">
    <property type="entry name" value="GLUCOKINASE"/>
    <property type="match status" value="1"/>
</dbReference>
<dbReference type="InterPro" id="IPR050201">
    <property type="entry name" value="Bacterial_glucokinase"/>
</dbReference>
<dbReference type="CDD" id="cd24008">
    <property type="entry name" value="ASKHA_NBD_GLK"/>
    <property type="match status" value="1"/>
</dbReference>
<evidence type="ECO:0000256" key="3">
    <source>
        <dbReference type="RuleBase" id="RU004046"/>
    </source>
</evidence>